<evidence type="ECO:0000256" key="1">
    <source>
        <dbReference type="SAM" id="SignalP"/>
    </source>
</evidence>
<protein>
    <submittedName>
        <fullName evidence="2">Uncharacterized protein</fullName>
    </submittedName>
</protein>
<keyword evidence="3" id="KW-1185">Reference proteome</keyword>
<organism evidence="2 3">
    <name type="scientific">Ascoidea rubescens DSM 1968</name>
    <dbReference type="NCBI Taxonomy" id="1344418"/>
    <lineage>
        <taxon>Eukaryota</taxon>
        <taxon>Fungi</taxon>
        <taxon>Dikarya</taxon>
        <taxon>Ascomycota</taxon>
        <taxon>Saccharomycotina</taxon>
        <taxon>Saccharomycetes</taxon>
        <taxon>Ascoideaceae</taxon>
        <taxon>Ascoidea</taxon>
    </lineage>
</organism>
<dbReference type="AlphaFoldDB" id="A0A1D2VRA4"/>
<feature type="signal peptide" evidence="1">
    <location>
        <begin position="1"/>
        <end position="21"/>
    </location>
</feature>
<accession>A0A1D2VRA4</accession>
<gene>
    <name evidence="2" type="ORF">ASCRUDRAFT_102950</name>
</gene>
<keyword evidence="1" id="KW-0732">Signal</keyword>
<dbReference type="InParanoid" id="A0A1D2VRA4"/>
<feature type="chain" id="PRO_5008910578" evidence="1">
    <location>
        <begin position="22"/>
        <end position="52"/>
    </location>
</feature>
<dbReference type="OrthoDB" id="3477330at2759"/>
<dbReference type="RefSeq" id="XP_020050451.1">
    <property type="nucleotide sequence ID" value="XM_020188553.1"/>
</dbReference>
<name>A0A1D2VRA4_9ASCO</name>
<dbReference type="GeneID" id="30962189"/>
<sequence>MVTTCCLKLCIACFCRTHICAHSCIVCFICTCNICMHGRVCVSELEHSLRIY</sequence>
<evidence type="ECO:0000313" key="3">
    <source>
        <dbReference type="Proteomes" id="UP000095038"/>
    </source>
</evidence>
<dbReference type="EMBL" id="KV454475">
    <property type="protein sequence ID" value="ODV64144.1"/>
    <property type="molecule type" value="Genomic_DNA"/>
</dbReference>
<proteinExistence type="predicted"/>
<reference evidence="3" key="1">
    <citation type="submission" date="2016-05" db="EMBL/GenBank/DDBJ databases">
        <title>Comparative genomics of biotechnologically important yeasts.</title>
        <authorList>
            <consortium name="DOE Joint Genome Institute"/>
            <person name="Riley R."/>
            <person name="Haridas S."/>
            <person name="Wolfe K.H."/>
            <person name="Lopes M.R."/>
            <person name="Hittinger C.T."/>
            <person name="Goker M."/>
            <person name="Salamov A."/>
            <person name="Wisecaver J."/>
            <person name="Long T.M."/>
            <person name="Aerts A.L."/>
            <person name="Barry K."/>
            <person name="Choi C."/>
            <person name="Clum A."/>
            <person name="Coughlan A.Y."/>
            <person name="Deshpande S."/>
            <person name="Douglass A.P."/>
            <person name="Hanson S.J."/>
            <person name="Klenk H.-P."/>
            <person name="Labutti K."/>
            <person name="Lapidus A."/>
            <person name="Lindquist E."/>
            <person name="Lipzen A."/>
            <person name="Meier-Kolthoff J.P."/>
            <person name="Ohm R.A."/>
            <person name="Otillar R.P."/>
            <person name="Pangilinan J."/>
            <person name="Peng Y."/>
            <person name="Rokas A."/>
            <person name="Rosa C.A."/>
            <person name="Scheuner C."/>
            <person name="Sibirny A.A."/>
            <person name="Slot J.C."/>
            <person name="Stielow J.B."/>
            <person name="Sun H."/>
            <person name="Kurtzman C.P."/>
            <person name="Blackwell M."/>
            <person name="Grigoriev I.V."/>
            <person name="Jeffries T.W."/>
        </authorList>
    </citation>
    <scope>NUCLEOTIDE SEQUENCE [LARGE SCALE GENOMIC DNA]</scope>
    <source>
        <strain evidence="3">DSM 1968</strain>
    </source>
</reference>
<dbReference type="Proteomes" id="UP000095038">
    <property type="component" value="Unassembled WGS sequence"/>
</dbReference>
<evidence type="ECO:0000313" key="2">
    <source>
        <dbReference type="EMBL" id="ODV64144.1"/>
    </source>
</evidence>